<reference evidence="2 3" key="1">
    <citation type="submission" date="2024-04" db="EMBL/GenBank/DDBJ databases">
        <title>Luteolibacter sp. isolated from soil.</title>
        <authorList>
            <person name="An J."/>
        </authorList>
    </citation>
    <scope>NUCLEOTIDE SEQUENCE [LARGE SCALE GENOMIC DNA]</scope>
    <source>
        <strain evidence="2 3">Y139</strain>
    </source>
</reference>
<keyword evidence="1" id="KW-0812">Transmembrane</keyword>
<keyword evidence="1" id="KW-0472">Membrane</keyword>
<evidence type="ECO:0000313" key="2">
    <source>
        <dbReference type="EMBL" id="MEK7949344.1"/>
    </source>
</evidence>
<dbReference type="Proteomes" id="UP001371305">
    <property type="component" value="Unassembled WGS sequence"/>
</dbReference>
<dbReference type="EMBL" id="JBBUKT010000001">
    <property type="protein sequence ID" value="MEK7949344.1"/>
    <property type="molecule type" value="Genomic_DNA"/>
</dbReference>
<organism evidence="2 3">
    <name type="scientific">Luteolibacter soli</name>
    <dbReference type="NCBI Taxonomy" id="3135280"/>
    <lineage>
        <taxon>Bacteria</taxon>
        <taxon>Pseudomonadati</taxon>
        <taxon>Verrucomicrobiota</taxon>
        <taxon>Verrucomicrobiia</taxon>
        <taxon>Verrucomicrobiales</taxon>
        <taxon>Verrucomicrobiaceae</taxon>
        <taxon>Luteolibacter</taxon>
    </lineage>
</organism>
<evidence type="ECO:0000313" key="3">
    <source>
        <dbReference type="Proteomes" id="UP001371305"/>
    </source>
</evidence>
<keyword evidence="1" id="KW-1133">Transmembrane helix</keyword>
<protein>
    <submittedName>
        <fullName evidence="2">Uncharacterized protein</fullName>
    </submittedName>
</protein>
<feature type="transmembrane region" description="Helical" evidence="1">
    <location>
        <begin position="45"/>
        <end position="66"/>
    </location>
</feature>
<feature type="transmembrane region" description="Helical" evidence="1">
    <location>
        <begin position="72"/>
        <end position="94"/>
    </location>
</feature>
<sequence>MALILLGIFSITETQQVVQYRTYHPVTPSSDSGTGRMMLGGLTEAAGLLVGLCGLTLIIVSTWSLIADFPEAWRFHVPLLAGGIALTLCSRALLRQSRVIRIPEELARDSTSPFYLTRIRKTTAQE</sequence>
<comment type="caution">
    <text evidence="2">The sequence shown here is derived from an EMBL/GenBank/DDBJ whole genome shotgun (WGS) entry which is preliminary data.</text>
</comment>
<proteinExistence type="predicted"/>
<accession>A0ABU9ANQ3</accession>
<evidence type="ECO:0000256" key="1">
    <source>
        <dbReference type="SAM" id="Phobius"/>
    </source>
</evidence>
<name>A0ABU9ANQ3_9BACT</name>
<dbReference type="RefSeq" id="WP_341402761.1">
    <property type="nucleotide sequence ID" value="NZ_JBBUKT010000001.1"/>
</dbReference>
<keyword evidence="3" id="KW-1185">Reference proteome</keyword>
<gene>
    <name evidence="2" type="ORF">WKV53_02490</name>
</gene>